<keyword evidence="3 5" id="KW-0732">Signal</keyword>
<dbReference type="PANTHER" id="PTHR36842">
    <property type="entry name" value="PROTEIN TOLB HOMOLOG"/>
    <property type="match status" value="1"/>
</dbReference>
<dbReference type="InterPro" id="IPR011042">
    <property type="entry name" value="6-blade_b-propeller_TolB-like"/>
</dbReference>
<evidence type="ECO:0000256" key="2">
    <source>
        <dbReference type="ARBA" id="ARBA00009820"/>
    </source>
</evidence>
<feature type="signal peptide" evidence="5">
    <location>
        <begin position="1"/>
        <end position="19"/>
    </location>
</feature>
<evidence type="ECO:0000259" key="6">
    <source>
        <dbReference type="Pfam" id="PF04052"/>
    </source>
</evidence>
<name>A0A9X7YNB5_9GAMM</name>
<evidence type="ECO:0000256" key="5">
    <source>
        <dbReference type="HAMAP-Rule" id="MF_00671"/>
    </source>
</evidence>
<evidence type="ECO:0000256" key="1">
    <source>
        <dbReference type="ARBA" id="ARBA00004418"/>
    </source>
</evidence>
<dbReference type="GO" id="GO:0051301">
    <property type="term" value="P:cell division"/>
    <property type="evidence" value="ECO:0007669"/>
    <property type="project" value="UniProtKB-UniRule"/>
</dbReference>
<dbReference type="EMBL" id="CP046056">
    <property type="protein sequence ID" value="QQD24510.1"/>
    <property type="molecule type" value="Genomic_DNA"/>
</dbReference>
<accession>A0A9X7YNB5</accession>
<keyword evidence="5" id="KW-0131">Cell cycle</keyword>
<dbReference type="Gene3D" id="2.120.10.30">
    <property type="entry name" value="TolB, C-terminal domain"/>
    <property type="match status" value="1"/>
</dbReference>
<dbReference type="InterPro" id="IPR011659">
    <property type="entry name" value="WD40"/>
</dbReference>
<dbReference type="InterPro" id="IPR014167">
    <property type="entry name" value="Tol-Pal_TolB"/>
</dbReference>
<dbReference type="GO" id="GO:0017038">
    <property type="term" value="P:protein import"/>
    <property type="evidence" value="ECO:0007669"/>
    <property type="project" value="InterPro"/>
</dbReference>
<evidence type="ECO:0000313" key="7">
    <source>
        <dbReference type="EMBL" id="QQD24510.1"/>
    </source>
</evidence>
<gene>
    <name evidence="5 7" type="primary">tolB</name>
    <name evidence="7" type="ORF">GJQ55_08520</name>
</gene>
<feature type="chain" id="PRO_5041031177" description="Tol-Pal system protein TolB" evidence="5">
    <location>
        <begin position="20"/>
        <end position="427"/>
    </location>
</feature>
<comment type="subunit">
    <text evidence="5">The Tol-Pal system is composed of five core proteins: the inner membrane proteins TolA, TolQ and TolR, the periplasmic protein TolB and the outer membrane protein Pal. They form a network linking the inner and outer membranes and the peptidoglycan layer.</text>
</comment>
<keyword evidence="4 5" id="KW-0574">Periplasm</keyword>
<dbReference type="PANTHER" id="PTHR36842:SF1">
    <property type="entry name" value="PROTEIN TOLB"/>
    <property type="match status" value="1"/>
</dbReference>
<protein>
    <recommendedName>
        <fullName evidence="5">Tol-Pal system protein TolB</fullName>
    </recommendedName>
</protein>
<proteinExistence type="inferred from homology"/>
<dbReference type="HAMAP" id="MF_00671">
    <property type="entry name" value="TolB"/>
    <property type="match status" value="1"/>
</dbReference>
<evidence type="ECO:0000313" key="8">
    <source>
        <dbReference type="Proteomes" id="UP000596074"/>
    </source>
</evidence>
<evidence type="ECO:0000256" key="3">
    <source>
        <dbReference type="ARBA" id="ARBA00022729"/>
    </source>
</evidence>
<comment type="subcellular location">
    <subcellularLocation>
        <location evidence="1 5">Periplasm</location>
    </subcellularLocation>
</comment>
<reference evidence="7 8" key="1">
    <citation type="submission" date="2019-11" db="EMBL/GenBank/DDBJ databases">
        <title>Venatorbacter sp. nov. a predator of Campylobacter and other Gram-negative bacteria.</title>
        <authorList>
            <person name="Saeedi A."/>
            <person name="Cummings N.J."/>
            <person name="Connerton I.F."/>
            <person name="Connerton P.L."/>
        </authorList>
    </citation>
    <scope>NUCLEOTIDE SEQUENCE [LARGE SCALE GENOMIC DNA]</scope>
    <source>
        <strain evidence="7">XL5</strain>
    </source>
</reference>
<keyword evidence="8" id="KW-1185">Reference proteome</keyword>
<organism evidence="7 8">
    <name type="scientific">Venatoribacter cucullus</name>
    <dbReference type="NCBI Taxonomy" id="2661630"/>
    <lineage>
        <taxon>Bacteria</taxon>
        <taxon>Pseudomonadati</taxon>
        <taxon>Pseudomonadota</taxon>
        <taxon>Gammaproteobacteria</taxon>
        <taxon>Oceanospirillales</taxon>
        <taxon>Oceanospirillaceae</taxon>
        <taxon>Venatoribacter</taxon>
    </lineage>
</organism>
<dbReference type="KEGG" id="vcw:GJQ55_08520"/>
<dbReference type="Proteomes" id="UP000596074">
    <property type="component" value="Chromosome"/>
</dbReference>
<dbReference type="InterPro" id="IPR007195">
    <property type="entry name" value="TolB_N"/>
</dbReference>
<dbReference type="SUPFAM" id="SSF69304">
    <property type="entry name" value="Tricorn protease N-terminal domain"/>
    <property type="match status" value="1"/>
</dbReference>
<dbReference type="Pfam" id="PF07676">
    <property type="entry name" value="PD40"/>
    <property type="match status" value="4"/>
</dbReference>
<evidence type="ECO:0000256" key="4">
    <source>
        <dbReference type="ARBA" id="ARBA00022764"/>
    </source>
</evidence>
<comment type="similarity">
    <text evidence="2 5">Belongs to the TolB family.</text>
</comment>
<dbReference type="Gene3D" id="3.40.50.10070">
    <property type="entry name" value="TolB, N-terminal domain"/>
    <property type="match status" value="1"/>
</dbReference>
<keyword evidence="5" id="KW-0132">Cell division</keyword>
<dbReference type="Pfam" id="PF04052">
    <property type="entry name" value="TolB_N"/>
    <property type="match status" value="1"/>
</dbReference>
<feature type="domain" description="TolB N-terminal" evidence="6">
    <location>
        <begin position="22"/>
        <end position="124"/>
    </location>
</feature>
<dbReference type="NCBIfam" id="TIGR02800">
    <property type="entry name" value="propeller_TolB"/>
    <property type="match status" value="1"/>
</dbReference>
<dbReference type="GO" id="GO:0042597">
    <property type="term" value="C:periplasmic space"/>
    <property type="evidence" value="ECO:0007669"/>
    <property type="project" value="UniProtKB-SubCell"/>
</dbReference>
<dbReference type="RefSeq" id="WP_228344564.1">
    <property type="nucleotide sequence ID" value="NZ_CP046056.1"/>
</dbReference>
<comment type="function">
    <text evidence="5">Part of the Tol-Pal system, which plays a role in outer membrane invagination during cell division and is important for maintaining outer membrane integrity.</text>
</comment>
<dbReference type="AlphaFoldDB" id="A0A9X7YNB5"/>
<dbReference type="SUPFAM" id="SSF52964">
    <property type="entry name" value="TolB, N-terminal domain"/>
    <property type="match status" value="1"/>
</dbReference>
<sequence length="427" mass="47493" precursor="true">MVKAGVTLLLWLCAAVAQAELVIEVTQGKQSAIPVAVVPFDWQGSTALPENISDIVRNNLSHSGYFRTMAETNMLSKPVQLSQVNYADWSRLRQDFVVIGAVELQPGGGYAIQFHVLDVHQRTEVLRHRVRGSATQLRDVAHYISDYIFEKLTGLPGVFSTKLVYVTTNRGRTRFNLNYADADGAREQLIYSSKHPIISPAWSPDGKTIAYVSFENDRSEIFFQQLATGKREKIVAFNGSNSAPAFSPDGTQLAFVLSKLGNPDIYVMDLATRQVRRMTDHYAIDTEPQWDIDGKHLYFTSSRAGGPQIYKLNTSTLAVQRVTFEGHYNARARMTADGRKLVYVHQSNGRFHIASQDMRTGLVHILTSETELDESPSVAPNGSMVIYAASEANRSILAAVSVDGDVKFRLPSKYGDVREPAWSPIFK</sequence>